<accession>A0A840AG96</accession>
<keyword evidence="8" id="KW-1185">Reference proteome</keyword>
<keyword evidence="5 6" id="KW-0472">Membrane</keyword>
<organism evidence="7 8">
    <name type="scientific">Kaistia hirudinis</name>
    <dbReference type="NCBI Taxonomy" id="1293440"/>
    <lineage>
        <taxon>Bacteria</taxon>
        <taxon>Pseudomonadati</taxon>
        <taxon>Pseudomonadota</taxon>
        <taxon>Alphaproteobacteria</taxon>
        <taxon>Hyphomicrobiales</taxon>
        <taxon>Kaistiaceae</taxon>
        <taxon>Kaistia</taxon>
    </lineage>
</organism>
<feature type="transmembrane region" description="Helical" evidence="6">
    <location>
        <begin position="34"/>
        <end position="55"/>
    </location>
</feature>
<evidence type="ECO:0000256" key="5">
    <source>
        <dbReference type="ARBA" id="ARBA00023136"/>
    </source>
</evidence>
<evidence type="ECO:0000313" key="8">
    <source>
        <dbReference type="Proteomes" id="UP000553963"/>
    </source>
</evidence>
<evidence type="ECO:0000256" key="6">
    <source>
        <dbReference type="SAM" id="Phobius"/>
    </source>
</evidence>
<feature type="transmembrane region" description="Helical" evidence="6">
    <location>
        <begin position="67"/>
        <end position="86"/>
    </location>
</feature>
<feature type="transmembrane region" description="Helical" evidence="6">
    <location>
        <begin position="179"/>
        <end position="200"/>
    </location>
</feature>
<feature type="transmembrane region" description="Helical" evidence="6">
    <location>
        <begin position="116"/>
        <end position="136"/>
    </location>
</feature>
<keyword evidence="4 6" id="KW-1133">Transmembrane helix</keyword>
<comment type="subcellular location">
    <subcellularLocation>
        <location evidence="1">Cell membrane</location>
        <topology evidence="1">Multi-pass membrane protein</topology>
    </subcellularLocation>
</comment>
<protein>
    <submittedName>
        <fullName evidence="7">Ribose transport system permease protein</fullName>
    </submittedName>
</protein>
<feature type="transmembrane region" description="Helical" evidence="6">
    <location>
        <begin position="311"/>
        <end position="330"/>
    </location>
</feature>
<evidence type="ECO:0000256" key="4">
    <source>
        <dbReference type="ARBA" id="ARBA00022989"/>
    </source>
</evidence>
<dbReference type="Pfam" id="PF02653">
    <property type="entry name" value="BPD_transp_2"/>
    <property type="match status" value="1"/>
</dbReference>
<dbReference type="RefSeq" id="WP_183396840.1">
    <property type="nucleotide sequence ID" value="NZ_JACIDS010000001.1"/>
</dbReference>
<dbReference type="InterPro" id="IPR001851">
    <property type="entry name" value="ABC_transp_permease"/>
</dbReference>
<gene>
    <name evidence="7" type="ORF">GGR25_000169</name>
</gene>
<dbReference type="PANTHER" id="PTHR32196">
    <property type="entry name" value="ABC TRANSPORTER PERMEASE PROTEIN YPHD-RELATED-RELATED"/>
    <property type="match status" value="1"/>
</dbReference>
<evidence type="ECO:0000256" key="3">
    <source>
        <dbReference type="ARBA" id="ARBA00022692"/>
    </source>
</evidence>
<feature type="transmembrane region" description="Helical" evidence="6">
    <location>
        <begin position="92"/>
        <end position="109"/>
    </location>
</feature>
<dbReference type="GO" id="GO:0005886">
    <property type="term" value="C:plasma membrane"/>
    <property type="evidence" value="ECO:0007669"/>
    <property type="project" value="UniProtKB-SubCell"/>
</dbReference>
<keyword evidence="3 6" id="KW-0812">Transmembrane</keyword>
<dbReference type="GO" id="GO:0022857">
    <property type="term" value="F:transmembrane transporter activity"/>
    <property type="evidence" value="ECO:0007669"/>
    <property type="project" value="InterPro"/>
</dbReference>
<comment type="caution">
    <text evidence="7">The sequence shown here is derived from an EMBL/GenBank/DDBJ whole genome shotgun (WGS) entry which is preliminary data.</text>
</comment>
<evidence type="ECO:0000313" key="7">
    <source>
        <dbReference type="EMBL" id="MBB3929150.1"/>
    </source>
</evidence>
<reference evidence="7 8" key="1">
    <citation type="submission" date="2020-08" db="EMBL/GenBank/DDBJ databases">
        <title>Genomic Encyclopedia of Type Strains, Phase IV (KMG-IV): sequencing the most valuable type-strain genomes for metagenomic binning, comparative biology and taxonomic classification.</title>
        <authorList>
            <person name="Goeker M."/>
        </authorList>
    </citation>
    <scope>NUCLEOTIDE SEQUENCE [LARGE SCALE GENOMIC DNA]</scope>
    <source>
        <strain evidence="7 8">DSM 25966</strain>
    </source>
</reference>
<dbReference type="AlphaFoldDB" id="A0A840AG96"/>
<keyword evidence="2" id="KW-1003">Cell membrane</keyword>
<name>A0A840AG96_9HYPH</name>
<dbReference type="Proteomes" id="UP000553963">
    <property type="component" value="Unassembled WGS sequence"/>
</dbReference>
<proteinExistence type="predicted"/>
<sequence>MTIENKLAGTPAARAARDEDGGKWRAILSAGQQAGLALVVIIVAIVFQTLNPVFLSQGNIIEILRSGALYFIVACTSTMILVGGGLDFSIGALYAFGGIVAGALILAGVPWPLAIILAVAAGAVLGAINGAVIVYLKVPPLIATLGMFFAAGGAITVYTGGTNLFGFPDAFNAIGQGKLFGVPYLVCYAVIFGIVFHILLEHTRFGYETRITGGNRAAALANGVRVNALDLKLYALSGGVTALAGIFFMARTSTASPSAGSSSLTFQVLTAIIIGGTSLFGGTGTIGGTALGVLLFAVLNNGLAVVNVNPLYQNIFIGVILVAAVAWDQAQRSRRFKARR</sequence>
<dbReference type="CDD" id="cd06579">
    <property type="entry name" value="TM_PBP1_transp_AraH_like"/>
    <property type="match status" value="1"/>
</dbReference>
<evidence type="ECO:0000256" key="2">
    <source>
        <dbReference type="ARBA" id="ARBA00022475"/>
    </source>
</evidence>
<feature type="transmembrane region" description="Helical" evidence="6">
    <location>
        <begin position="271"/>
        <end position="299"/>
    </location>
</feature>
<evidence type="ECO:0000256" key="1">
    <source>
        <dbReference type="ARBA" id="ARBA00004651"/>
    </source>
</evidence>
<dbReference type="EMBL" id="JACIDS010000001">
    <property type="protein sequence ID" value="MBB3929150.1"/>
    <property type="molecule type" value="Genomic_DNA"/>
</dbReference>
<feature type="transmembrane region" description="Helical" evidence="6">
    <location>
        <begin position="233"/>
        <end position="250"/>
    </location>
</feature>
<feature type="transmembrane region" description="Helical" evidence="6">
    <location>
        <begin position="142"/>
        <end position="167"/>
    </location>
</feature>